<keyword evidence="3" id="KW-1185">Reference proteome</keyword>
<feature type="region of interest" description="Disordered" evidence="1">
    <location>
        <begin position="1"/>
        <end position="54"/>
    </location>
</feature>
<sequence>MGDNEQDGTRSRTDKEQDGRRMGYVSNREEDEATAEVAPRLEYPKPSGLADETSNKYNYQKRARELRQQKQYILIRLRAYVHPKLSHYPEANVWEDWDGGSYETTSNLGQGISSAELPGAGGQRAPAGDRQGAVGQPGVLVVGQELPGAGYGQRTPAAGHIHGPRLLLVDSALLLLWFHKDRDSPIIKALPFCSPE</sequence>
<name>A0A9P5U931_9AGAR</name>
<organism evidence="2 3">
    <name type="scientific">Rhodocollybia butyracea</name>
    <dbReference type="NCBI Taxonomy" id="206335"/>
    <lineage>
        <taxon>Eukaryota</taxon>
        <taxon>Fungi</taxon>
        <taxon>Dikarya</taxon>
        <taxon>Basidiomycota</taxon>
        <taxon>Agaricomycotina</taxon>
        <taxon>Agaricomycetes</taxon>
        <taxon>Agaricomycetidae</taxon>
        <taxon>Agaricales</taxon>
        <taxon>Marasmiineae</taxon>
        <taxon>Omphalotaceae</taxon>
        <taxon>Rhodocollybia</taxon>
    </lineage>
</organism>
<evidence type="ECO:0000313" key="2">
    <source>
        <dbReference type="EMBL" id="KAF9071610.1"/>
    </source>
</evidence>
<evidence type="ECO:0000256" key="1">
    <source>
        <dbReference type="SAM" id="MobiDB-lite"/>
    </source>
</evidence>
<reference evidence="2" key="1">
    <citation type="submission" date="2020-11" db="EMBL/GenBank/DDBJ databases">
        <authorList>
            <consortium name="DOE Joint Genome Institute"/>
            <person name="Ahrendt S."/>
            <person name="Riley R."/>
            <person name="Andreopoulos W."/>
            <person name="Labutti K."/>
            <person name="Pangilinan J."/>
            <person name="Ruiz-Duenas F.J."/>
            <person name="Barrasa J.M."/>
            <person name="Sanchez-Garcia M."/>
            <person name="Camarero S."/>
            <person name="Miyauchi S."/>
            <person name="Serrano A."/>
            <person name="Linde D."/>
            <person name="Babiker R."/>
            <person name="Drula E."/>
            <person name="Ayuso-Fernandez I."/>
            <person name="Pacheco R."/>
            <person name="Padilla G."/>
            <person name="Ferreira P."/>
            <person name="Barriuso J."/>
            <person name="Kellner H."/>
            <person name="Castanera R."/>
            <person name="Alfaro M."/>
            <person name="Ramirez L."/>
            <person name="Pisabarro A.G."/>
            <person name="Kuo A."/>
            <person name="Tritt A."/>
            <person name="Lipzen A."/>
            <person name="He G."/>
            <person name="Yan M."/>
            <person name="Ng V."/>
            <person name="Cullen D."/>
            <person name="Martin F."/>
            <person name="Rosso M.-N."/>
            <person name="Henrissat B."/>
            <person name="Hibbett D."/>
            <person name="Martinez A.T."/>
            <person name="Grigoriev I.V."/>
        </authorList>
    </citation>
    <scope>NUCLEOTIDE SEQUENCE</scope>
    <source>
        <strain evidence="2">AH 40177</strain>
    </source>
</reference>
<accession>A0A9P5U931</accession>
<dbReference type="EMBL" id="JADNRY010000031">
    <property type="protein sequence ID" value="KAF9071610.1"/>
    <property type="molecule type" value="Genomic_DNA"/>
</dbReference>
<dbReference type="AlphaFoldDB" id="A0A9P5U931"/>
<dbReference type="Proteomes" id="UP000772434">
    <property type="component" value="Unassembled WGS sequence"/>
</dbReference>
<comment type="caution">
    <text evidence="2">The sequence shown here is derived from an EMBL/GenBank/DDBJ whole genome shotgun (WGS) entry which is preliminary data.</text>
</comment>
<proteinExistence type="predicted"/>
<feature type="compositionally biased region" description="Basic and acidic residues" evidence="1">
    <location>
        <begin position="7"/>
        <end position="21"/>
    </location>
</feature>
<gene>
    <name evidence="2" type="ORF">BDP27DRAFT_1361763</name>
</gene>
<protein>
    <submittedName>
        <fullName evidence="2">Uncharacterized protein</fullName>
    </submittedName>
</protein>
<evidence type="ECO:0000313" key="3">
    <source>
        <dbReference type="Proteomes" id="UP000772434"/>
    </source>
</evidence>